<dbReference type="RefSeq" id="XP_066073327.1">
    <property type="nucleotide sequence ID" value="XM_066217230.1"/>
</dbReference>
<feature type="compositionally biased region" description="Acidic residues" evidence="1">
    <location>
        <begin position="177"/>
        <end position="211"/>
    </location>
</feature>
<evidence type="ECO:0000256" key="1">
    <source>
        <dbReference type="SAM" id="MobiDB-lite"/>
    </source>
</evidence>
<reference evidence="2 3" key="1">
    <citation type="submission" date="2024-01" db="EMBL/GenBank/DDBJ databases">
        <title>Comparative genomics of Cryptococcus and Kwoniella reveals pathogenesis evolution and contrasting modes of karyotype evolution via chromosome fusion or intercentromeric recombination.</title>
        <authorList>
            <person name="Coelho M.A."/>
            <person name="David-Palma M."/>
            <person name="Shea T."/>
            <person name="Bowers K."/>
            <person name="McGinley-Smith S."/>
            <person name="Mohammad A.W."/>
            <person name="Gnirke A."/>
            <person name="Yurkov A.M."/>
            <person name="Nowrousian M."/>
            <person name="Sun S."/>
            <person name="Cuomo C.A."/>
            <person name="Heitman J."/>
        </authorList>
    </citation>
    <scope>NUCLEOTIDE SEQUENCE [LARGE SCALE GENOMIC DNA]</scope>
    <source>
        <strain evidence="2 3">CBS 6074</strain>
    </source>
</reference>
<feature type="compositionally biased region" description="Acidic residues" evidence="1">
    <location>
        <begin position="221"/>
        <end position="241"/>
    </location>
</feature>
<dbReference type="GO" id="GO:0005634">
    <property type="term" value="C:nucleus"/>
    <property type="evidence" value="ECO:0007669"/>
    <property type="project" value="UniProtKB-SubCell"/>
</dbReference>
<feature type="compositionally biased region" description="Basic residues" evidence="1">
    <location>
        <begin position="1"/>
        <end position="10"/>
    </location>
</feature>
<accession>A0AAX4JME4</accession>
<protein>
    <recommendedName>
        <fullName evidence="4">DNA-directed RNA polymerase III subunit</fullName>
    </recommendedName>
</protein>
<keyword evidence="3" id="KW-1185">Reference proteome</keyword>
<feature type="region of interest" description="Disordered" evidence="1">
    <location>
        <begin position="1"/>
        <end position="30"/>
    </location>
</feature>
<evidence type="ECO:0000313" key="2">
    <source>
        <dbReference type="EMBL" id="WWC86564.1"/>
    </source>
</evidence>
<dbReference type="AlphaFoldDB" id="A0AAX4JME4"/>
<evidence type="ECO:0000313" key="3">
    <source>
        <dbReference type="Proteomes" id="UP001355207"/>
    </source>
</evidence>
<sequence>MSRGGFRGRGRGGGGADRGMPPGGFGSFSRQEWTDAMDKMKTDPRYRGVLYPPLGNNSTAYLSGPDDHELLVMTHTISLNSTLLTGKGIPTPNGQPLPSGYVPPWRIAGERKVVGIEIESYSDRFNTPSAAGPSKLDPIALKLDSSMFPPALWAEYFEGAGQKPKNKLKKKRKIDDLDKDDNDNGEDEESPPPSSDEDFDFDEDEEEEDHQDYDANYFDNGEGDDDSGGDDDEGGGGNYDD</sequence>
<feature type="region of interest" description="Disordered" evidence="1">
    <location>
        <begin position="164"/>
        <end position="241"/>
    </location>
</feature>
<dbReference type="EMBL" id="CP144099">
    <property type="protein sequence ID" value="WWC86564.1"/>
    <property type="molecule type" value="Genomic_DNA"/>
</dbReference>
<dbReference type="GeneID" id="91092113"/>
<gene>
    <name evidence="2" type="ORF">L201_001441</name>
</gene>
<proteinExistence type="predicted"/>
<evidence type="ECO:0008006" key="4">
    <source>
        <dbReference type="Google" id="ProtNLM"/>
    </source>
</evidence>
<organism evidence="2 3">
    <name type="scientific">Kwoniella dendrophila CBS 6074</name>
    <dbReference type="NCBI Taxonomy" id="1295534"/>
    <lineage>
        <taxon>Eukaryota</taxon>
        <taxon>Fungi</taxon>
        <taxon>Dikarya</taxon>
        <taxon>Basidiomycota</taxon>
        <taxon>Agaricomycotina</taxon>
        <taxon>Tremellomycetes</taxon>
        <taxon>Tremellales</taxon>
        <taxon>Cryptococcaceae</taxon>
        <taxon>Kwoniella</taxon>
    </lineage>
</organism>
<name>A0AAX4JME4_9TREE</name>
<dbReference type="Proteomes" id="UP001355207">
    <property type="component" value="Chromosome 2"/>
</dbReference>
<dbReference type="GO" id="GO:0006383">
    <property type="term" value="P:transcription by RNA polymerase III"/>
    <property type="evidence" value="ECO:0007669"/>
    <property type="project" value="InterPro"/>
</dbReference>
<feature type="compositionally biased region" description="Gly residues" evidence="1">
    <location>
        <begin position="11"/>
        <end position="26"/>
    </location>
</feature>